<dbReference type="AlphaFoldDB" id="K7ZXN8"/>
<organism evidence="1 2">
    <name type="scientific">Cronobacter condimenti 1330</name>
    <dbReference type="NCBI Taxonomy" id="1073999"/>
    <lineage>
        <taxon>Bacteria</taxon>
        <taxon>Pseudomonadati</taxon>
        <taxon>Pseudomonadota</taxon>
        <taxon>Gammaproteobacteria</taxon>
        <taxon>Enterobacterales</taxon>
        <taxon>Enterobacteriaceae</taxon>
        <taxon>Cronobacter</taxon>
    </lineage>
</organism>
<evidence type="ECO:0000313" key="2">
    <source>
        <dbReference type="Proteomes" id="UP000009340"/>
    </source>
</evidence>
<dbReference type="Proteomes" id="UP000009340">
    <property type="component" value="Unassembled WGS sequence"/>
</dbReference>
<sequence>MLNQHRNAVPYAVIGEKVFREGFSRTGVNPLRITLRYLFFLA</sequence>
<name>K7ZXN8_9ENTR</name>
<proteinExistence type="predicted"/>
<accession>K7ZXN8</accession>
<gene>
    <name evidence="1" type="ORF">BN137_421</name>
</gene>
<reference evidence="1" key="1">
    <citation type="submission" date="2012-07" db="EMBL/GenBank/DDBJ databases">
        <authorList>
            <person name="Cummings C."/>
        </authorList>
    </citation>
    <scope>NUCLEOTIDE SEQUENCE</scope>
    <source>
        <strain evidence="1">1330</strain>
    </source>
</reference>
<comment type="caution">
    <text evidence="1">The sequence shown here is derived from an EMBL/GenBank/DDBJ whole genome shotgun (WGS) entry which is preliminary data.</text>
</comment>
<protein>
    <submittedName>
        <fullName evidence="1">Uncharacterized protein</fullName>
    </submittedName>
</protein>
<dbReference type="EMBL" id="CAKW01000014">
    <property type="protein sequence ID" value="CCJ71086.1"/>
    <property type="molecule type" value="Genomic_DNA"/>
</dbReference>
<evidence type="ECO:0000313" key="1">
    <source>
        <dbReference type="EMBL" id="CCJ71086.1"/>
    </source>
</evidence>